<dbReference type="EMBL" id="CP029288">
    <property type="protein sequence ID" value="AWR97311.1"/>
    <property type="molecule type" value="Genomic_DNA"/>
</dbReference>
<accession>A0A2U9IMR0</accession>
<dbReference type="RefSeq" id="WP_110380201.1">
    <property type="nucleotide sequence ID" value="NZ_CP029288.2"/>
</dbReference>
<dbReference type="KEGG" id="asul:DFR86_06930"/>
<reference evidence="1 2" key="1">
    <citation type="submission" date="2018-05" db="EMBL/GenBank/DDBJ databases">
        <title>Complete Genome Sequences of Extremely Thermoacidophilic, Metal-Mobilizing Type-Strain Members of the Archaeal Family Sulfolobaceae: Acidianus brierleyi DSM-1651T, Acidianus sulfidivorans DSM-18786T, Metallosphaera hakonensis DSM-7519T, and Metallosphaera prunae DSM-10039T.</title>
        <authorList>
            <person name="Counts J.A."/>
            <person name="Kelly R.M."/>
        </authorList>
    </citation>
    <scope>NUCLEOTIDE SEQUENCE [LARGE SCALE GENOMIC DNA]</scope>
    <source>
        <strain evidence="1 2">JP7</strain>
    </source>
</reference>
<sequence length="109" mass="12675">MKLLFVIINNLSNKEHLLEIISKFNGYLFPEIVHIPISAFNWSKNCYSLDKITQLLSVRFNRYPVNYVIAISNLDICENVKNTINDKIVLINEKLEDLSNVYNTIKNLS</sequence>
<dbReference type="Proteomes" id="UP000248410">
    <property type="component" value="Chromosome"/>
</dbReference>
<name>A0A2U9IMR0_9CREN</name>
<proteinExistence type="predicted"/>
<keyword evidence="2" id="KW-1185">Reference proteome</keyword>
<dbReference type="AlphaFoldDB" id="A0A2U9IMR0"/>
<evidence type="ECO:0000313" key="2">
    <source>
        <dbReference type="Proteomes" id="UP000248410"/>
    </source>
</evidence>
<gene>
    <name evidence="1" type="ORF">DFR86_06930</name>
</gene>
<protein>
    <submittedName>
        <fullName evidence="1">Uncharacterized protein</fullName>
    </submittedName>
</protein>
<evidence type="ECO:0000313" key="1">
    <source>
        <dbReference type="EMBL" id="AWR97311.1"/>
    </source>
</evidence>
<dbReference type="OrthoDB" id="39911at2157"/>
<organism evidence="1 2">
    <name type="scientific">Acidianus sulfidivorans JP7</name>
    <dbReference type="NCBI Taxonomy" id="619593"/>
    <lineage>
        <taxon>Archaea</taxon>
        <taxon>Thermoproteota</taxon>
        <taxon>Thermoprotei</taxon>
        <taxon>Sulfolobales</taxon>
        <taxon>Sulfolobaceae</taxon>
        <taxon>Acidianus</taxon>
    </lineage>
</organism>
<dbReference type="GeneID" id="36837689"/>